<dbReference type="PROSITE" id="PS50142">
    <property type="entry name" value="RNASE_3_2"/>
    <property type="match status" value="1"/>
</dbReference>
<feature type="domain" description="RNase III" evidence="2">
    <location>
        <begin position="33"/>
        <end position="158"/>
    </location>
</feature>
<keyword evidence="4" id="KW-1185">Reference proteome</keyword>
<feature type="compositionally biased region" description="Low complexity" evidence="1">
    <location>
        <begin position="179"/>
        <end position="200"/>
    </location>
</feature>
<dbReference type="EMBL" id="CP144089">
    <property type="protein sequence ID" value="WWD05018.1"/>
    <property type="molecule type" value="Genomic_DNA"/>
</dbReference>
<feature type="compositionally biased region" description="Acidic residues" evidence="1">
    <location>
        <begin position="201"/>
        <end position="237"/>
    </location>
</feature>
<dbReference type="SMART" id="SM00535">
    <property type="entry name" value="RIBOc"/>
    <property type="match status" value="1"/>
</dbReference>
<feature type="region of interest" description="Disordered" evidence="1">
    <location>
        <begin position="165"/>
        <end position="293"/>
    </location>
</feature>
<dbReference type="GeneID" id="91101893"/>
<organism evidence="3 4">
    <name type="scientific">Kwoniella europaea PYCC6329</name>
    <dbReference type="NCBI Taxonomy" id="1423913"/>
    <lineage>
        <taxon>Eukaryota</taxon>
        <taxon>Fungi</taxon>
        <taxon>Dikarya</taxon>
        <taxon>Basidiomycota</taxon>
        <taxon>Agaricomycotina</taxon>
        <taxon>Tremellomycetes</taxon>
        <taxon>Tremellales</taxon>
        <taxon>Cryptococcaceae</taxon>
        <taxon>Kwoniella</taxon>
    </lineage>
</organism>
<evidence type="ECO:0000313" key="4">
    <source>
        <dbReference type="Proteomes" id="UP001358614"/>
    </source>
</evidence>
<gene>
    <name evidence="3" type="ORF">V865_003089</name>
</gene>
<evidence type="ECO:0000313" key="3">
    <source>
        <dbReference type="EMBL" id="WWD05018.1"/>
    </source>
</evidence>
<reference evidence="3 4" key="1">
    <citation type="submission" date="2024-01" db="EMBL/GenBank/DDBJ databases">
        <title>Comparative genomics of Cryptococcus and Kwoniella reveals pathogenesis evolution and contrasting modes of karyotype evolution via chromosome fusion or intercentromeric recombination.</title>
        <authorList>
            <person name="Coelho M.A."/>
            <person name="David-Palma M."/>
            <person name="Shea T."/>
            <person name="Bowers K."/>
            <person name="McGinley-Smith S."/>
            <person name="Mohammad A.W."/>
            <person name="Gnirke A."/>
            <person name="Yurkov A.M."/>
            <person name="Nowrousian M."/>
            <person name="Sun S."/>
            <person name="Cuomo C.A."/>
            <person name="Heitman J."/>
        </authorList>
    </citation>
    <scope>NUCLEOTIDE SEQUENCE [LARGE SCALE GENOMIC DNA]</scope>
    <source>
        <strain evidence="3 4">PYCC6329</strain>
    </source>
</reference>
<accession>A0AAX4KI22</accession>
<dbReference type="Pfam" id="PF00636">
    <property type="entry name" value="Ribonuclease_3"/>
    <property type="match status" value="1"/>
</dbReference>
<dbReference type="GO" id="GO:0006396">
    <property type="term" value="P:RNA processing"/>
    <property type="evidence" value="ECO:0007669"/>
    <property type="project" value="InterPro"/>
</dbReference>
<name>A0AAX4KI22_9TREE</name>
<evidence type="ECO:0000256" key="1">
    <source>
        <dbReference type="SAM" id="MobiDB-lite"/>
    </source>
</evidence>
<dbReference type="SUPFAM" id="SSF54768">
    <property type="entry name" value="dsRNA-binding domain-like"/>
    <property type="match status" value="1"/>
</dbReference>
<dbReference type="CDD" id="cd00593">
    <property type="entry name" value="RIBOc"/>
    <property type="match status" value="1"/>
</dbReference>
<dbReference type="InterPro" id="IPR036389">
    <property type="entry name" value="RNase_III_sf"/>
</dbReference>
<feature type="compositionally biased region" description="Low complexity" evidence="1">
    <location>
        <begin position="259"/>
        <end position="287"/>
    </location>
</feature>
<protein>
    <recommendedName>
        <fullName evidence="2">RNase III domain-containing protein</fullName>
    </recommendedName>
</protein>
<proteinExistence type="predicted"/>
<dbReference type="InterPro" id="IPR000999">
    <property type="entry name" value="RNase_III_dom"/>
</dbReference>
<evidence type="ECO:0000259" key="2">
    <source>
        <dbReference type="PROSITE" id="PS50142"/>
    </source>
</evidence>
<dbReference type="GO" id="GO:0004525">
    <property type="term" value="F:ribonuclease III activity"/>
    <property type="evidence" value="ECO:0007669"/>
    <property type="project" value="InterPro"/>
</dbReference>
<dbReference type="KEGG" id="ker:91101893"/>
<feature type="compositionally biased region" description="Basic and acidic residues" evidence="1">
    <location>
        <begin position="245"/>
        <end position="258"/>
    </location>
</feature>
<dbReference type="Gene3D" id="1.10.1520.10">
    <property type="entry name" value="Ribonuclease III domain"/>
    <property type="match status" value="1"/>
</dbReference>
<dbReference type="RefSeq" id="XP_066082985.1">
    <property type="nucleotide sequence ID" value="XM_066226888.1"/>
</dbReference>
<dbReference type="SUPFAM" id="SSF69065">
    <property type="entry name" value="RNase III domain-like"/>
    <property type="match status" value="1"/>
</dbReference>
<sequence length="432" mass="47918">MPRSIQKHDHCLQVFVLPSLPKLDLPPLPPIIDSKLRNMVFTHASLSNVPRSYSTSVFLEEGQGSLDYEKLEHIGDSLLEAIAVTLAHELYPNFRQGSASIMRDKLVSNATLAQISCQYGLPNHLISEPSLRFTLRRNEKVQASIFEAYIAAVYYSYLNCENDHTPTSTQSNDIEERSTASSSSSPSVSNPSKGEAAQSDSEGESEESDEEYFDAESTTDPDTDDNTGSGESDETTDYYDGIEIIFKDSSSESDKDMISSDSPESSESSSTTPSSEPTNSPTNTTSSGPVKPCKTRGEAYDYLFQWLRQVLEPIARFAVEHLEVEEKRIEKKYKGMPGRAYVIPESREEEDEKARGGKMALHSHFKEGELPTYTETRLSGDANTSLWKVTCTVTDSNIKTWTAEATKFTKRDAANVAAWKICVAMGLIKDDE</sequence>
<dbReference type="Proteomes" id="UP001358614">
    <property type="component" value="Chromosome 1"/>
</dbReference>
<dbReference type="AlphaFoldDB" id="A0AAX4KI22"/>